<evidence type="ECO:0000256" key="5">
    <source>
        <dbReference type="ARBA" id="ARBA00023128"/>
    </source>
</evidence>
<dbReference type="PANTHER" id="PTHR46909">
    <property type="entry name" value="39S RIBOSOMAL PROTEIN L36, MITOCHONDRIAL"/>
    <property type="match status" value="1"/>
</dbReference>
<name>A0A6P7F7M6_DIAVI</name>
<comment type="similarity">
    <text evidence="2 7">Belongs to the bacterial ribosomal protein bL36 family.</text>
</comment>
<dbReference type="GO" id="GO:0003735">
    <property type="term" value="F:structural constituent of ribosome"/>
    <property type="evidence" value="ECO:0007669"/>
    <property type="project" value="InterPro"/>
</dbReference>
<evidence type="ECO:0000256" key="4">
    <source>
        <dbReference type="ARBA" id="ARBA00022980"/>
    </source>
</evidence>
<comment type="subcellular location">
    <subcellularLocation>
        <location evidence="1">Mitochondrion</location>
    </subcellularLocation>
</comment>
<reference evidence="8" key="1">
    <citation type="submission" date="2025-08" db="UniProtKB">
        <authorList>
            <consortium name="RefSeq"/>
        </authorList>
    </citation>
    <scope>IDENTIFICATION</scope>
    <source>
        <tissue evidence="8">Whole insect</tissue>
    </source>
</reference>
<dbReference type="InterPro" id="IPR035977">
    <property type="entry name" value="Ribosomal_bL36_sp"/>
</dbReference>
<proteinExistence type="inferred from homology"/>
<accession>A0A6P7F7M6</accession>
<sequence>MFPILVNSVITLSKRIPSFTKASFSQLSTPIASSIIQSTFLKPVSLNVVPSCGFKIVGRVKRRCKDCFMVMREQRMYNLCKTHPRHKQMSMAKDPKNTWILTHATQSKVRPW</sequence>
<evidence type="ECO:0000256" key="6">
    <source>
        <dbReference type="ARBA" id="ARBA00023274"/>
    </source>
</evidence>
<evidence type="ECO:0000256" key="2">
    <source>
        <dbReference type="ARBA" id="ARBA00007645"/>
    </source>
</evidence>
<dbReference type="InterPro" id="IPR052143">
    <property type="entry name" value="Mitoribosomal_bL36m"/>
</dbReference>
<dbReference type="AlphaFoldDB" id="A0A6P7F7M6"/>
<keyword evidence="5" id="KW-0496">Mitochondrion</keyword>
<dbReference type="PANTHER" id="PTHR46909:SF1">
    <property type="entry name" value="LARGE RIBOSOMAL SUBUNIT PROTEIN BL36M"/>
    <property type="match status" value="1"/>
</dbReference>
<dbReference type="FunCoup" id="A0A6P7F7M6">
    <property type="interactions" value="207"/>
</dbReference>
<dbReference type="InterPro" id="IPR000473">
    <property type="entry name" value="Ribosomal_bL36"/>
</dbReference>
<evidence type="ECO:0000313" key="8">
    <source>
        <dbReference type="RefSeq" id="XP_028129440.1"/>
    </source>
</evidence>
<protein>
    <recommendedName>
        <fullName evidence="7">Ribosomal protein</fullName>
    </recommendedName>
</protein>
<evidence type="ECO:0000256" key="3">
    <source>
        <dbReference type="ARBA" id="ARBA00022946"/>
    </source>
</evidence>
<dbReference type="NCBIfam" id="TIGR01022">
    <property type="entry name" value="rpmJ_bact"/>
    <property type="match status" value="1"/>
</dbReference>
<dbReference type="SUPFAM" id="SSF57840">
    <property type="entry name" value="Ribosomal protein L36"/>
    <property type="match status" value="1"/>
</dbReference>
<evidence type="ECO:0000256" key="1">
    <source>
        <dbReference type="ARBA" id="ARBA00004173"/>
    </source>
</evidence>
<evidence type="ECO:0000256" key="7">
    <source>
        <dbReference type="RuleBase" id="RU000570"/>
    </source>
</evidence>
<organism evidence="8">
    <name type="scientific">Diabrotica virgifera virgifera</name>
    <name type="common">western corn rootworm</name>
    <dbReference type="NCBI Taxonomy" id="50390"/>
    <lineage>
        <taxon>Eukaryota</taxon>
        <taxon>Metazoa</taxon>
        <taxon>Ecdysozoa</taxon>
        <taxon>Arthropoda</taxon>
        <taxon>Hexapoda</taxon>
        <taxon>Insecta</taxon>
        <taxon>Pterygota</taxon>
        <taxon>Neoptera</taxon>
        <taxon>Endopterygota</taxon>
        <taxon>Coleoptera</taxon>
        <taxon>Polyphaga</taxon>
        <taxon>Cucujiformia</taxon>
        <taxon>Chrysomeloidea</taxon>
        <taxon>Chrysomelidae</taxon>
        <taxon>Galerucinae</taxon>
        <taxon>Diabroticina</taxon>
        <taxon>Diabroticites</taxon>
        <taxon>Diabrotica</taxon>
    </lineage>
</organism>
<dbReference type="GO" id="GO:0005762">
    <property type="term" value="C:mitochondrial large ribosomal subunit"/>
    <property type="evidence" value="ECO:0007669"/>
    <property type="project" value="TreeGrafter"/>
</dbReference>
<dbReference type="InParanoid" id="A0A6P7F7M6"/>
<keyword evidence="6 7" id="KW-0687">Ribonucleoprotein</keyword>
<dbReference type="GO" id="GO:0006412">
    <property type="term" value="P:translation"/>
    <property type="evidence" value="ECO:0007669"/>
    <property type="project" value="InterPro"/>
</dbReference>
<dbReference type="Pfam" id="PF00444">
    <property type="entry name" value="Ribosomal_L36"/>
    <property type="match status" value="1"/>
</dbReference>
<keyword evidence="4 7" id="KW-0689">Ribosomal protein</keyword>
<gene>
    <name evidence="8" type="primary">LOC114325560</name>
</gene>
<dbReference type="RefSeq" id="XP_028129440.1">
    <property type="nucleotide sequence ID" value="XM_028273639.1"/>
</dbReference>
<keyword evidence="3" id="KW-0809">Transit peptide</keyword>